<accession>A0AAV4TE23</accession>
<protein>
    <submittedName>
        <fullName evidence="2">Uncharacterized protein</fullName>
    </submittedName>
</protein>
<evidence type="ECO:0000256" key="1">
    <source>
        <dbReference type="SAM" id="MobiDB-lite"/>
    </source>
</evidence>
<keyword evidence="3" id="KW-1185">Reference proteome</keyword>
<comment type="caution">
    <text evidence="2">The sequence shown here is derived from an EMBL/GenBank/DDBJ whole genome shotgun (WGS) entry which is preliminary data.</text>
</comment>
<reference evidence="2 3" key="1">
    <citation type="submission" date="2021-06" db="EMBL/GenBank/DDBJ databases">
        <title>Caerostris darwini draft genome.</title>
        <authorList>
            <person name="Kono N."/>
            <person name="Arakawa K."/>
        </authorList>
    </citation>
    <scope>NUCLEOTIDE SEQUENCE [LARGE SCALE GENOMIC DNA]</scope>
</reference>
<evidence type="ECO:0000313" key="2">
    <source>
        <dbReference type="EMBL" id="GIY43107.1"/>
    </source>
</evidence>
<dbReference type="AlphaFoldDB" id="A0AAV4TE23"/>
<dbReference type="EMBL" id="BPLQ01009296">
    <property type="protein sequence ID" value="GIY43107.1"/>
    <property type="molecule type" value="Genomic_DNA"/>
</dbReference>
<proteinExistence type="predicted"/>
<feature type="compositionally biased region" description="Basic and acidic residues" evidence="1">
    <location>
        <begin position="11"/>
        <end position="29"/>
    </location>
</feature>
<evidence type="ECO:0000313" key="3">
    <source>
        <dbReference type="Proteomes" id="UP001054837"/>
    </source>
</evidence>
<organism evidence="2 3">
    <name type="scientific">Caerostris darwini</name>
    <dbReference type="NCBI Taxonomy" id="1538125"/>
    <lineage>
        <taxon>Eukaryota</taxon>
        <taxon>Metazoa</taxon>
        <taxon>Ecdysozoa</taxon>
        <taxon>Arthropoda</taxon>
        <taxon>Chelicerata</taxon>
        <taxon>Arachnida</taxon>
        <taxon>Araneae</taxon>
        <taxon>Araneomorphae</taxon>
        <taxon>Entelegynae</taxon>
        <taxon>Araneoidea</taxon>
        <taxon>Araneidae</taxon>
        <taxon>Caerostris</taxon>
    </lineage>
</organism>
<feature type="region of interest" description="Disordered" evidence="1">
    <location>
        <begin position="1"/>
        <end position="30"/>
    </location>
</feature>
<name>A0AAV4TE23_9ARAC</name>
<gene>
    <name evidence="2" type="ORF">CDAR_554551</name>
</gene>
<sequence length="106" mass="12306">MLQGKRVMRSSRPEEKENRPSEEEQMDLRKNKKDRRLLLMITTNKIEGEITDPSYYIHHINPLPNPLRLKIRATYPTHTTVISCPSLALPSRSFDSGIFRLTGQES</sequence>
<dbReference type="Proteomes" id="UP001054837">
    <property type="component" value="Unassembled WGS sequence"/>
</dbReference>